<proteinExistence type="predicted"/>
<dbReference type="Proteomes" id="UP000245207">
    <property type="component" value="Unassembled WGS sequence"/>
</dbReference>
<dbReference type="AlphaFoldDB" id="A0A2U1MZN9"/>
<sequence>MISDMYERISESKASRGVRMAKEVLNRLPHTLHVTQHVNKKDALGERTQFSLHVPGLEKIKDTDEGLCVFLEIDVEQEEDVKSKSVVMQRNALFIRAEVQKPNQSIQGYQGRVNLPEHISYSYSKPIKTEITDGGMMITIPKKAVKPRS</sequence>
<gene>
    <name evidence="1" type="ORF">CTI12_AA319920</name>
</gene>
<name>A0A2U1MZN9_ARTAN</name>
<protein>
    <submittedName>
        <fullName evidence="1">Uncharacterized protein</fullName>
    </submittedName>
</protein>
<accession>A0A2U1MZN9</accession>
<comment type="caution">
    <text evidence="1">The sequence shown here is derived from an EMBL/GenBank/DDBJ whole genome shotgun (WGS) entry which is preliminary data.</text>
</comment>
<evidence type="ECO:0000313" key="2">
    <source>
        <dbReference type="Proteomes" id="UP000245207"/>
    </source>
</evidence>
<organism evidence="1 2">
    <name type="scientific">Artemisia annua</name>
    <name type="common">Sweet wormwood</name>
    <dbReference type="NCBI Taxonomy" id="35608"/>
    <lineage>
        <taxon>Eukaryota</taxon>
        <taxon>Viridiplantae</taxon>
        <taxon>Streptophyta</taxon>
        <taxon>Embryophyta</taxon>
        <taxon>Tracheophyta</taxon>
        <taxon>Spermatophyta</taxon>
        <taxon>Magnoliopsida</taxon>
        <taxon>eudicotyledons</taxon>
        <taxon>Gunneridae</taxon>
        <taxon>Pentapetalae</taxon>
        <taxon>asterids</taxon>
        <taxon>campanulids</taxon>
        <taxon>Asterales</taxon>
        <taxon>Asteraceae</taxon>
        <taxon>Asteroideae</taxon>
        <taxon>Anthemideae</taxon>
        <taxon>Artemisiinae</taxon>
        <taxon>Artemisia</taxon>
    </lineage>
</organism>
<reference evidence="1 2" key="1">
    <citation type="journal article" date="2018" name="Mol. Plant">
        <title>The genome of Artemisia annua provides insight into the evolution of Asteraceae family and artemisinin biosynthesis.</title>
        <authorList>
            <person name="Shen Q."/>
            <person name="Zhang L."/>
            <person name="Liao Z."/>
            <person name="Wang S."/>
            <person name="Yan T."/>
            <person name="Shi P."/>
            <person name="Liu M."/>
            <person name="Fu X."/>
            <person name="Pan Q."/>
            <person name="Wang Y."/>
            <person name="Lv Z."/>
            <person name="Lu X."/>
            <person name="Zhang F."/>
            <person name="Jiang W."/>
            <person name="Ma Y."/>
            <person name="Chen M."/>
            <person name="Hao X."/>
            <person name="Li L."/>
            <person name="Tang Y."/>
            <person name="Lv G."/>
            <person name="Zhou Y."/>
            <person name="Sun X."/>
            <person name="Brodelius P.E."/>
            <person name="Rose J.K.C."/>
            <person name="Tang K."/>
        </authorList>
    </citation>
    <scope>NUCLEOTIDE SEQUENCE [LARGE SCALE GENOMIC DNA]</scope>
    <source>
        <strain evidence="2">cv. Huhao1</strain>
        <tissue evidence="1">Leaf</tissue>
    </source>
</reference>
<dbReference type="EMBL" id="PKPP01003973">
    <property type="protein sequence ID" value="PWA66725.1"/>
    <property type="molecule type" value="Genomic_DNA"/>
</dbReference>
<keyword evidence="2" id="KW-1185">Reference proteome</keyword>
<evidence type="ECO:0000313" key="1">
    <source>
        <dbReference type="EMBL" id="PWA66725.1"/>
    </source>
</evidence>
<dbReference type="OrthoDB" id="1747669at2759"/>